<reference evidence="8" key="1">
    <citation type="journal article" date="2019" name="Int. J. Syst. Evol. Microbiol.">
        <title>The Global Catalogue of Microorganisms (GCM) 10K type strain sequencing project: providing services to taxonomists for standard genome sequencing and annotation.</title>
        <authorList>
            <consortium name="The Broad Institute Genomics Platform"/>
            <consortium name="The Broad Institute Genome Sequencing Center for Infectious Disease"/>
            <person name="Wu L."/>
            <person name="Ma J."/>
        </authorList>
    </citation>
    <scope>NUCLEOTIDE SEQUENCE [LARGE SCALE GENOMIC DNA]</scope>
    <source>
        <strain evidence="8">NBRC 111756</strain>
    </source>
</reference>
<accession>A0ABW1ZZX4</accession>
<evidence type="ECO:0000313" key="7">
    <source>
        <dbReference type="EMBL" id="MFC6670754.1"/>
    </source>
</evidence>
<name>A0ABW1ZZX4_9GAMM</name>
<dbReference type="InterPro" id="IPR005171">
    <property type="entry name" value="Cyt_c_oxidase_su4_prok"/>
</dbReference>
<keyword evidence="4 6" id="KW-1133">Transmembrane helix</keyword>
<sequence>MSDLNSWRLLILLTLSSALIAESSDPHSGLVLLVCGTVIIKGQLVIDNLMALRQSHRGIRAPMLAYFYVLLPLIALALLFPQELARLTTL</sequence>
<evidence type="ECO:0000313" key="8">
    <source>
        <dbReference type="Proteomes" id="UP001596422"/>
    </source>
</evidence>
<evidence type="ECO:0000256" key="6">
    <source>
        <dbReference type="SAM" id="Phobius"/>
    </source>
</evidence>
<feature type="transmembrane region" description="Helical" evidence="6">
    <location>
        <begin position="63"/>
        <end position="80"/>
    </location>
</feature>
<evidence type="ECO:0000256" key="4">
    <source>
        <dbReference type="ARBA" id="ARBA00022989"/>
    </source>
</evidence>
<keyword evidence="5 6" id="KW-0472">Membrane</keyword>
<evidence type="ECO:0000256" key="2">
    <source>
        <dbReference type="ARBA" id="ARBA00022475"/>
    </source>
</evidence>
<gene>
    <name evidence="7" type="ORF">ACFQDL_12245</name>
</gene>
<comment type="subcellular location">
    <subcellularLocation>
        <location evidence="1">Cell membrane</location>
        <topology evidence="1">Multi-pass membrane protein</topology>
    </subcellularLocation>
</comment>
<feature type="transmembrane region" description="Helical" evidence="6">
    <location>
        <begin position="31"/>
        <end position="51"/>
    </location>
</feature>
<evidence type="ECO:0000256" key="3">
    <source>
        <dbReference type="ARBA" id="ARBA00022692"/>
    </source>
</evidence>
<comment type="caution">
    <text evidence="7">The sequence shown here is derived from an EMBL/GenBank/DDBJ whole genome shotgun (WGS) entry which is preliminary data.</text>
</comment>
<keyword evidence="3 6" id="KW-0812">Transmembrane</keyword>
<dbReference type="Pfam" id="PF03626">
    <property type="entry name" value="COX4_pro"/>
    <property type="match status" value="1"/>
</dbReference>
<keyword evidence="8" id="KW-1185">Reference proteome</keyword>
<evidence type="ECO:0000256" key="1">
    <source>
        <dbReference type="ARBA" id="ARBA00004651"/>
    </source>
</evidence>
<evidence type="ECO:0000256" key="5">
    <source>
        <dbReference type="ARBA" id="ARBA00023136"/>
    </source>
</evidence>
<organism evidence="7 8">
    <name type="scientific">Marinobacterium aestuariivivens</name>
    <dbReference type="NCBI Taxonomy" id="1698799"/>
    <lineage>
        <taxon>Bacteria</taxon>
        <taxon>Pseudomonadati</taxon>
        <taxon>Pseudomonadota</taxon>
        <taxon>Gammaproteobacteria</taxon>
        <taxon>Oceanospirillales</taxon>
        <taxon>Oceanospirillaceae</taxon>
        <taxon>Marinobacterium</taxon>
    </lineage>
</organism>
<dbReference type="Proteomes" id="UP001596422">
    <property type="component" value="Unassembled WGS sequence"/>
</dbReference>
<proteinExistence type="predicted"/>
<dbReference type="EMBL" id="JBHSWE010000001">
    <property type="protein sequence ID" value="MFC6670754.1"/>
    <property type="molecule type" value="Genomic_DNA"/>
</dbReference>
<dbReference type="RefSeq" id="WP_379909255.1">
    <property type="nucleotide sequence ID" value="NZ_JBHSWE010000001.1"/>
</dbReference>
<protein>
    <submittedName>
        <fullName evidence="7">Cytochrome C oxidase subunit IV family protein</fullName>
    </submittedName>
</protein>
<keyword evidence="2" id="KW-1003">Cell membrane</keyword>